<feature type="repeat" description="ANK" evidence="3">
    <location>
        <begin position="1127"/>
        <end position="1152"/>
    </location>
</feature>
<dbReference type="SMART" id="SM00248">
    <property type="entry name" value="ANK"/>
    <property type="match status" value="12"/>
</dbReference>
<dbReference type="SUPFAM" id="SSF140860">
    <property type="entry name" value="Pseudo ankyrin repeat-like"/>
    <property type="match status" value="1"/>
</dbReference>
<dbReference type="InterPro" id="IPR036770">
    <property type="entry name" value="Ankyrin_rpt-contain_sf"/>
</dbReference>
<keyword evidence="1" id="KW-0677">Repeat</keyword>
<dbReference type="Pfam" id="PF14420">
    <property type="entry name" value="Clr5"/>
    <property type="match status" value="1"/>
</dbReference>
<gene>
    <name evidence="6" type="ORF">HYFRA_00013794</name>
</gene>
<sequence>MARRISPDEWKRHEDTIRHLYHGRRLPLYSKTGGESVKSIMEAEHQFTASRSQYEAHFRSRYEPKNFKKEEWRAVNVQLRELEARGLKVRVKLSGKVLSEKQRRRKTRNLGPPPTNPGTTSEGNVAPRPSNLVIEIEGENHEWTTYTGNEVTRNTVLSSPINSVLSMGQIEPSMLTDGLENHSSRSQSLPVTGIAATDTLNHTPSQNYTGEDEELSMIVNQSQHFPPLSPDWQALMNQAMGFEQMSGSMFEDYPVLPHAGWNPHSFQYWDQESPFSQLHMTFLSKAPGNRLSTRETPTALALSLLREVPENRDDAPVVRRLPGTDELLENLFSLLPEALQVYNDQSEDQFYIALLYSIANGFAGLADIPSGAILRMLREKQHMSLRIIECLKTCPPAQAKCLGDNLFRAAVESCDEDAVMFILRATKNSPNAIDPNKLVCQAMGERRLFTPIELAAKFRHLGIVKILLAADADVNKTCVDEYGHYRRQHAECGALELAVRKWGDFEEAEIDMELLRTLLNAGAEVRTGLIVSTVRWGQGDLVEELLSRLPPTRHSEFFSATSIYADAEKIVPTADFASQLPNERATGIIANLLKQCEAEHDLRCAADNSDLMELMLCHAARRENVELVKLLLPYMSTLQKSAGLSAAVWKGHRSLIDLLLAHHASVSGPPCHLHQYPDAPGMQESSRKGGGFKAPSTPLAEAIRSQDNDLVDKFEKMGALSRIHEELRETPPSFYATGKKPRPQSHFMAAIMAAAEVGYCKYIAMLLRLQPYSNPKLRKYSMHNALVLAIRKNQTQAALLLLDCGADVNISTISVWGDPLLEALDNQNKTLVNAILDRGIDMQKGERCESSNYMLLAERWGDESVILDLVSMGASGNRTRLTRQLISSVEIGDKNKATEQLNNGASPNLEPEAFYTMESRTALNAAVINEDIDMIQLLINHGANLWDVVAFESAMDMDGGIFDTLCHALSSRHPICESDGSSFIRELIKKAIARGNISLLEKILDSKFASKSLHCLTEFTRAWSLLGDAIDLKTESVQVVETLIKHVGPNSRVCIQPQKTALLHAIERKKLAVVELLLQKGADAHQPARRGLQYTPLQQACKTGSFRMVKLILDYTTDVNEQPAQRGGATALQLAAISGSIKIAELLLQMGAMVLAPPARFGGKTAFEGAAEHGRLEMLRLLWNAVYGIGFMSEELDSAKELALSRGHRGCAEYIDGLKSLGNGSVELLT</sequence>
<comment type="caution">
    <text evidence="6">The sequence shown here is derived from an EMBL/GenBank/DDBJ whole genome shotgun (WGS) entry which is preliminary data.</text>
</comment>
<evidence type="ECO:0000313" key="6">
    <source>
        <dbReference type="EMBL" id="CAG8961333.1"/>
    </source>
</evidence>
<reference evidence="6" key="1">
    <citation type="submission" date="2021-07" db="EMBL/GenBank/DDBJ databases">
        <authorList>
            <person name="Durling M."/>
        </authorList>
    </citation>
    <scope>NUCLEOTIDE SEQUENCE</scope>
</reference>
<dbReference type="PANTHER" id="PTHR24198">
    <property type="entry name" value="ANKYRIN REPEAT AND PROTEIN KINASE DOMAIN-CONTAINING PROTEIN"/>
    <property type="match status" value="1"/>
</dbReference>
<dbReference type="InterPro" id="IPR025676">
    <property type="entry name" value="Clr5_dom"/>
</dbReference>
<dbReference type="SUPFAM" id="SSF48403">
    <property type="entry name" value="Ankyrin repeat"/>
    <property type="match status" value="2"/>
</dbReference>
<feature type="domain" description="Clr5" evidence="5">
    <location>
        <begin position="7"/>
        <end position="59"/>
    </location>
</feature>
<dbReference type="InterPro" id="IPR002110">
    <property type="entry name" value="Ankyrin_rpt"/>
</dbReference>
<evidence type="ECO:0000313" key="7">
    <source>
        <dbReference type="Proteomes" id="UP000696280"/>
    </source>
</evidence>
<protein>
    <recommendedName>
        <fullName evidence="5">Clr5 domain-containing protein</fullName>
    </recommendedName>
</protein>
<dbReference type="PROSITE" id="PS50088">
    <property type="entry name" value="ANK_REPEAT"/>
    <property type="match status" value="3"/>
</dbReference>
<evidence type="ECO:0000256" key="2">
    <source>
        <dbReference type="ARBA" id="ARBA00023043"/>
    </source>
</evidence>
<organism evidence="6 7">
    <name type="scientific">Hymenoscyphus fraxineus</name>
    <dbReference type="NCBI Taxonomy" id="746836"/>
    <lineage>
        <taxon>Eukaryota</taxon>
        <taxon>Fungi</taxon>
        <taxon>Dikarya</taxon>
        <taxon>Ascomycota</taxon>
        <taxon>Pezizomycotina</taxon>
        <taxon>Leotiomycetes</taxon>
        <taxon>Helotiales</taxon>
        <taxon>Helotiaceae</taxon>
        <taxon>Hymenoscyphus</taxon>
    </lineage>
</organism>
<name>A0A9N9LB91_9HELO</name>
<feature type="repeat" description="ANK" evidence="3">
    <location>
        <begin position="918"/>
        <end position="945"/>
    </location>
</feature>
<dbReference type="OrthoDB" id="194358at2759"/>
<evidence type="ECO:0000259" key="5">
    <source>
        <dbReference type="Pfam" id="PF14420"/>
    </source>
</evidence>
<keyword evidence="7" id="KW-1185">Reference proteome</keyword>
<keyword evidence="2 3" id="KW-0040">ANK repeat</keyword>
<feature type="region of interest" description="Disordered" evidence="4">
    <location>
        <begin position="98"/>
        <end position="127"/>
    </location>
</feature>
<dbReference type="Pfam" id="PF12796">
    <property type="entry name" value="Ank_2"/>
    <property type="match status" value="1"/>
</dbReference>
<dbReference type="PROSITE" id="PS50297">
    <property type="entry name" value="ANK_REP_REGION"/>
    <property type="match status" value="2"/>
</dbReference>
<dbReference type="PANTHER" id="PTHR24198:SF165">
    <property type="entry name" value="ANKYRIN REPEAT-CONTAINING PROTEIN-RELATED"/>
    <property type="match status" value="1"/>
</dbReference>
<evidence type="ECO:0000256" key="1">
    <source>
        <dbReference type="ARBA" id="ARBA00022737"/>
    </source>
</evidence>
<dbReference type="Gene3D" id="1.25.40.20">
    <property type="entry name" value="Ankyrin repeat-containing domain"/>
    <property type="match status" value="4"/>
</dbReference>
<accession>A0A9N9LB91</accession>
<dbReference type="Proteomes" id="UP000696280">
    <property type="component" value="Unassembled WGS sequence"/>
</dbReference>
<proteinExistence type="predicted"/>
<feature type="repeat" description="ANK" evidence="3">
    <location>
        <begin position="1057"/>
        <end position="1089"/>
    </location>
</feature>
<dbReference type="EMBL" id="CAJVRL010000106">
    <property type="protein sequence ID" value="CAG8961333.1"/>
    <property type="molecule type" value="Genomic_DNA"/>
</dbReference>
<evidence type="ECO:0000256" key="3">
    <source>
        <dbReference type="PROSITE-ProRule" id="PRU00023"/>
    </source>
</evidence>
<evidence type="ECO:0000256" key="4">
    <source>
        <dbReference type="SAM" id="MobiDB-lite"/>
    </source>
</evidence>
<dbReference type="AlphaFoldDB" id="A0A9N9LB91"/>
<dbReference type="Pfam" id="PF00023">
    <property type="entry name" value="Ank"/>
    <property type="match status" value="3"/>
</dbReference>